<evidence type="ECO:0000313" key="1">
    <source>
        <dbReference type="EMBL" id="WMS87499.1"/>
    </source>
</evidence>
<evidence type="ECO:0000313" key="2">
    <source>
        <dbReference type="Proteomes" id="UP001239782"/>
    </source>
</evidence>
<dbReference type="AlphaFoldDB" id="A0AA51RU17"/>
<reference evidence="1 2" key="1">
    <citation type="submission" date="2023-08" db="EMBL/GenBank/DDBJ databases">
        <title>Pleionea litopenaei sp. nov., isolated from stomach of juvenile Litopenaeus vannamei.</title>
        <authorList>
            <person name="Rho A.M."/>
            <person name="Hwang C.Y."/>
        </authorList>
    </citation>
    <scope>NUCLEOTIDE SEQUENCE [LARGE SCALE GENOMIC DNA]</scope>
    <source>
        <strain evidence="1 2">HL-JVS1</strain>
    </source>
</reference>
<name>A0AA51RU17_9GAMM</name>
<gene>
    <name evidence="1" type="ORF">Q9312_00880</name>
</gene>
<accession>A0AA51RU17</accession>
<dbReference type="RefSeq" id="WP_309202642.1">
    <property type="nucleotide sequence ID" value="NZ_CP133548.1"/>
</dbReference>
<keyword evidence="2" id="KW-1185">Reference proteome</keyword>
<protein>
    <submittedName>
        <fullName evidence="1">Uncharacterized protein</fullName>
    </submittedName>
</protein>
<dbReference type="EMBL" id="CP133548">
    <property type="protein sequence ID" value="WMS87499.1"/>
    <property type="molecule type" value="Genomic_DNA"/>
</dbReference>
<dbReference type="KEGG" id="plei:Q9312_00880"/>
<sequence length="105" mass="11977">MRNVILVMIIGFMGSISAAQKWTEWREVGMFYTYTKADSLYVHLEGERCPNEKAYYTIDSERNPNAKQTISMILAASAMKRKVRILTDPEQSTVMCYVLGLQVSS</sequence>
<proteinExistence type="predicted"/>
<dbReference type="Proteomes" id="UP001239782">
    <property type="component" value="Chromosome"/>
</dbReference>
<organism evidence="1 2">
    <name type="scientific">Pleionea litopenaei</name>
    <dbReference type="NCBI Taxonomy" id="3070815"/>
    <lineage>
        <taxon>Bacteria</taxon>
        <taxon>Pseudomonadati</taxon>
        <taxon>Pseudomonadota</taxon>
        <taxon>Gammaproteobacteria</taxon>
        <taxon>Oceanospirillales</taxon>
        <taxon>Pleioneaceae</taxon>
        <taxon>Pleionea</taxon>
    </lineage>
</organism>